<proteinExistence type="predicted"/>
<name>A0ABV2SRZ2_9FLAO</name>
<reference evidence="1 2" key="1">
    <citation type="submission" date="2024-07" db="EMBL/GenBank/DDBJ databases">
        <title>The genome sequence of type strain Sediminicola arcticus GDMCC 1.2805.</title>
        <authorList>
            <person name="Liu Y."/>
        </authorList>
    </citation>
    <scope>NUCLEOTIDE SEQUENCE [LARGE SCALE GENOMIC DNA]</scope>
    <source>
        <strain evidence="1 2">GDMCC 1.2805</strain>
    </source>
</reference>
<keyword evidence="2" id="KW-1185">Reference proteome</keyword>
<organism evidence="1 2">
    <name type="scientific">Sediminicola arcticus</name>
    <dbReference type="NCBI Taxonomy" id="1574308"/>
    <lineage>
        <taxon>Bacteria</taxon>
        <taxon>Pseudomonadati</taxon>
        <taxon>Bacteroidota</taxon>
        <taxon>Flavobacteriia</taxon>
        <taxon>Flavobacteriales</taxon>
        <taxon>Flavobacteriaceae</taxon>
        <taxon>Sediminicola</taxon>
    </lineage>
</organism>
<evidence type="ECO:0000313" key="1">
    <source>
        <dbReference type="EMBL" id="MET6989919.1"/>
    </source>
</evidence>
<evidence type="ECO:0000313" key="2">
    <source>
        <dbReference type="Proteomes" id="UP001549799"/>
    </source>
</evidence>
<accession>A0ABV2SRZ2</accession>
<gene>
    <name evidence="1" type="ORF">ABXZ36_04570</name>
</gene>
<dbReference type="RefSeq" id="WP_354614300.1">
    <property type="nucleotide sequence ID" value="NZ_JBEXAE010000002.1"/>
</dbReference>
<dbReference type="Proteomes" id="UP001549799">
    <property type="component" value="Unassembled WGS sequence"/>
</dbReference>
<comment type="caution">
    <text evidence="1">The sequence shown here is derived from an EMBL/GenBank/DDBJ whole genome shotgun (WGS) entry which is preliminary data.</text>
</comment>
<sequence>MAHVVSRLEWSKDRIEQVLEVVTLWATDPTESKIVRVSALQTLFEIAMKHPEMESKRHDIILKLKPENVPSLTSKIRKLTTQWQKK</sequence>
<protein>
    <submittedName>
        <fullName evidence="1">Uncharacterized protein</fullName>
    </submittedName>
</protein>
<dbReference type="EMBL" id="JBEXAE010000002">
    <property type="protein sequence ID" value="MET6989919.1"/>
    <property type="molecule type" value="Genomic_DNA"/>
</dbReference>